<evidence type="ECO:0000313" key="1">
    <source>
        <dbReference type="EMBL" id="EDW44816.1"/>
    </source>
</evidence>
<dbReference type="AlphaFoldDB" id="B4IBQ8"/>
<organism evidence="2">
    <name type="scientific">Drosophila sechellia</name>
    <name type="common">Fruit fly</name>
    <dbReference type="NCBI Taxonomy" id="7238"/>
    <lineage>
        <taxon>Eukaryota</taxon>
        <taxon>Metazoa</taxon>
        <taxon>Ecdysozoa</taxon>
        <taxon>Arthropoda</taxon>
        <taxon>Hexapoda</taxon>
        <taxon>Insecta</taxon>
        <taxon>Pterygota</taxon>
        <taxon>Neoptera</taxon>
        <taxon>Endopterygota</taxon>
        <taxon>Diptera</taxon>
        <taxon>Brachycera</taxon>
        <taxon>Muscomorpha</taxon>
        <taxon>Ephydroidea</taxon>
        <taxon>Drosophilidae</taxon>
        <taxon>Drosophila</taxon>
        <taxon>Sophophora</taxon>
    </lineage>
</organism>
<accession>B4IBQ8</accession>
<protein>
    <submittedName>
        <fullName evidence="1">GM15185</fullName>
    </submittedName>
</protein>
<name>B4IBQ8_DROSE</name>
<sequence>MAEKELRWPTYFVSMCGIGMDVITVASDGWRWEIAEIAEVPTAEVPTEIFAQEQKQKLARIKFERRCVPKEALPMDGRQFIFCLQS</sequence>
<evidence type="ECO:0000313" key="2">
    <source>
        <dbReference type="Proteomes" id="UP000001292"/>
    </source>
</evidence>
<gene>
    <name evidence="1" type="primary">Dsec\GM15185</name>
    <name evidence="1" type="ORF">Dsec_GM15185</name>
</gene>
<reference evidence="1 2" key="1">
    <citation type="journal article" date="2007" name="Nature">
        <title>Evolution of genes and genomes on the Drosophila phylogeny.</title>
        <authorList>
            <consortium name="Drosophila 12 Genomes Consortium"/>
            <person name="Clark A.G."/>
            <person name="Eisen M.B."/>
            <person name="Smith D.R."/>
            <person name="Bergman C.M."/>
            <person name="Oliver B."/>
            <person name="Markow T.A."/>
            <person name="Kaufman T.C."/>
            <person name="Kellis M."/>
            <person name="Gelbart W."/>
            <person name="Iyer V.N."/>
            <person name="Pollard D.A."/>
            <person name="Sackton T.B."/>
            <person name="Larracuente A.M."/>
            <person name="Singh N.D."/>
            <person name="Abad J.P."/>
            <person name="Abt D.N."/>
            <person name="Adryan B."/>
            <person name="Aguade M."/>
            <person name="Akashi H."/>
            <person name="Anderson W.W."/>
            <person name="Aquadro C.F."/>
            <person name="Ardell D.H."/>
            <person name="Arguello R."/>
            <person name="Artieri C.G."/>
            <person name="Barbash D.A."/>
            <person name="Barker D."/>
            <person name="Barsanti P."/>
            <person name="Batterham P."/>
            <person name="Batzoglou S."/>
            <person name="Begun D."/>
            <person name="Bhutkar A."/>
            <person name="Blanco E."/>
            <person name="Bosak S.A."/>
            <person name="Bradley R.K."/>
            <person name="Brand A.D."/>
            <person name="Brent M.R."/>
            <person name="Brooks A.N."/>
            <person name="Brown R.H."/>
            <person name="Butlin R.K."/>
            <person name="Caggese C."/>
            <person name="Calvi B.R."/>
            <person name="Bernardo de Carvalho A."/>
            <person name="Caspi A."/>
            <person name="Castrezana S."/>
            <person name="Celniker S.E."/>
            <person name="Chang J.L."/>
            <person name="Chapple C."/>
            <person name="Chatterji S."/>
            <person name="Chinwalla A."/>
            <person name="Civetta A."/>
            <person name="Clifton S.W."/>
            <person name="Comeron J.M."/>
            <person name="Costello J.C."/>
            <person name="Coyne J.A."/>
            <person name="Daub J."/>
            <person name="David R.G."/>
            <person name="Delcher A.L."/>
            <person name="Delehaunty K."/>
            <person name="Do C.B."/>
            <person name="Ebling H."/>
            <person name="Edwards K."/>
            <person name="Eickbush T."/>
            <person name="Evans J.D."/>
            <person name="Filipski A."/>
            <person name="Findeiss S."/>
            <person name="Freyhult E."/>
            <person name="Fulton L."/>
            <person name="Fulton R."/>
            <person name="Garcia A.C."/>
            <person name="Gardiner A."/>
            <person name="Garfield D.A."/>
            <person name="Garvin B.E."/>
            <person name="Gibson G."/>
            <person name="Gilbert D."/>
            <person name="Gnerre S."/>
            <person name="Godfrey J."/>
            <person name="Good R."/>
            <person name="Gotea V."/>
            <person name="Gravely B."/>
            <person name="Greenberg A.J."/>
            <person name="Griffiths-Jones S."/>
            <person name="Gross S."/>
            <person name="Guigo R."/>
            <person name="Gustafson E.A."/>
            <person name="Haerty W."/>
            <person name="Hahn M.W."/>
            <person name="Halligan D.L."/>
            <person name="Halpern A.L."/>
            <person name="Halter G.M."/>
            <person name="Han M.V."/>
            <person name="Heger A."/>
            <person name="Hillier L."/>
            <person name="Hinrichs A.S."/>
            <person name="Holmes I."/>
            <person name="Hoskins R.A."/>
            <person name="Hubisz M.J."/>
            <person name="Hultmark D."/>
            <person name="Huntley M.A."/>
            <person name="Jaffe D.B."/>
            <person name="Jagadeeshan S."/>
            <person name="Jeck W.R."/>
            <person name="Johnson J."/>
            <person name="Jones C.D."/>
            <person name="Jordan W.C."/>
            <person name="Karpen G.H."/>
            <person name="Kataoka E."/>
            <person name="Keightley P.D."/>
            <person name="Kheradpour P."/>
            <person name="Kirkness E.F."/>
            <person name="Koerich L.B."/>
            <person name="Kristiansen K."/>
            <person name="Kudrna D."/>
            <person name="Kulathinal R.J."/>
            <person name="Kumar S."/>
            <person name="Kwok R."/>
            <person name="Lander E."/>
            <person name="Langley C.H."/>
            <person name="Lapoint R."/>
            <person name="Lazzaro B.P."/>
            <person name="Lee S.J."/>
            <person name="Levesque L."/>
            <person name="Li R."/>
            <person name="Lin C.F."/>
            <person name="Lin M.F."/>
            <person name="Lindblad-Toh K."/>
            <person name="Llopart A."/>
            <person name="Long M."/>
            <person name="Low L."/>
            <person name="Lozovsky E."/>
            <person name="Lu J."/>
            <person name="Luo M."/>
            <person name="Machado C.A."/>
            <person name="Makalowski W."/>
            <person name="Marzo M."/>
            <person name="Matsuda M."/>
            <person name="Matzkin L."/>
            <person name="McAllister B."/>
            <person name="McBride C.S."/>
            <person name="McKernan B."/>
            <person name="McKernan K."/>
            <person name="Mendez-Lago M."/>
            <person name="Minx P."/>
            <person name="Mollenhauer M.U."/>
            <person name="Montooth K."/>
            <person name="Mount S.M."/>
            <person name="Mu X."/>
            <person name="Myers E."/>
            <person name="Negre B."/>
            <person name="Newfeld S."/>
            <person name="Nielsen R."/>
            <person name="Noor M.A."/>
            <person name="O'Grady P."/>
            <person name="Pachter L."/>
            <person name="Papaceit M."/>
            <person name="Parisi M.J."/>
            <person name="Parisi M."/>
            <person name="Parts L."/>
            <person name="Pedersen J.S."/>
            <person name="Pesole G."/>
            <person name="Phillippy A.M."/>
            <person name="Ponting C.P."/>
            <person name="Pop M."/>
            <person name="Porcelli D."/>
            <person name="Powell J.R."/>
            <person name="Prohaska S."/>
            <person name="Pruitt K."/>
            <person name="Puig M."/>
            <person name="Quesneville H."/>
            <person name="Ram K.R."/>
            <person name="Rand D."/>
            <person name="Rasmussen M.D."/>
            <person name="Reed L.K."/>
            <person name="Reenan R."/>
            <person name="Reily A."/>
            <person name="Remington K.A."/>
            <person name="Rieger T.T."/>
            <person name="Ritchie M.G."/>
            <person name="Robin C."/>
            <person name="Rogers Y.H."/>
            <person name="Rohde C."/>
            <person name="Rozas J."/>
            <person name="Rubenfield M.J."/>
            <person name="Ruiz A."/>
            <person name="Russo S."/>
            <person name="Salzberg S.L."/>
            <person name="Sanchez-Gracia A."/>
            <person name="Saranga D.J."/>
            <person name="Sato H."/>
            <person name="Schaeffer S.W."/>
            <person name="Schatz M.C."/>
            <person name="Schlenke T."/>
            <person name="Schwartz R."/>
            <person name="Segarra C."/>
            <person name="Singh R.S."/>
            <person name="Sirot L."/>
            <person name="Sirota M."/>
            <person name="Sisneros N.B."/>
            <person name="Smith C.D."/>
            <person name="Smith T.F."/>
            <person name="Spieth J."/>
            <person name="Stage D.E."/>
            <person name="Stark A."/>
            <person name="Stephan W."/>
            <person name="Strausberg R.L."/>
            <person name="Strempel S."/>
            <person name="Sturgill D."/>
            <person name="Sutton G."/>
            <person name="Sutton G.G."/>
            <person name="Tao W."/>
            <person name="Teichmann S."/>
            <person name="Tobari Y.N."/>
            <person name="Tomimura Y."/>
            <person name="Tsolas J.M."/>
            <person name="Valente V.L."/>
            <person name="Venter E."/>
            <person name="Venter J.C."/>
            <person name="Vicario S."/>
            <person name="Vieira F.G."/>
            <person name="Vilella A.J."/>
            <person name="Villasante A."/>
            <person name="Walenz B."/>
            <person name="Wang J."/>
            <person name="Wasserman M."/>
            <person name="Watts T."/>
            <person name="Wilson D."/>
            <person name="Wilson R.K."/>
            <person name="Wing R.A."/>
            <person name="Wolfner M.F."/>
            <person name="Wong A."/>
            <person name="Wong G.K."/>
            <person name="Wu C.I."/>
            <person name="Wu G."/>
            <person name="Yamamoto D."/>
            <person name="Yang H.P."/>
            <person name="Yang S.P."/>
            <person name="Yorke J.A."/>
            <person name="Yoshida K."/>
            <person name="Zdobnov E."/>
            <person name="Zhang P."/>
            <person name="Zhang Y."/>
            <person name="Zimin A.V."/>
            <person name="Baldwin J."/>
            <person name="Abdouelleil A."/>
            <person name="Abdulkadir J."/>
            <person name="Abebe A."/>
            <person name="Abera B."/>
            <person name="Abreu J."/>
            <person name="Acer S.C."/>
            <person name="Aftuck L."/>
            <person name="Alexander A."/>
            <person name="An P."/>
            <person name="Anderson E."/>
            <person name="Anderson S."/>
            <person name="Arachi H."/>
            <person name="Azer M."/>
            <person name="Bachantsang P."/>
            <person name="Barry A."/>
            <person name="Bayul T."/>
            <person name="Berlin A."/>
            <person name="Bessette D."/>
            <person name="Bloom T."/>
            <person name="Blye J."/>
            <person name="Boguslavskiy L."/>
            <person name="Bonnet C."/>
            <person name="Boukhgalter B."/>
            <person name="Bourzgui I."/>
            <person name="Brown A."/>
            <person name="Cahill P."/>
            <person name="Channer S."/>
            <person name="Cheshatsang Y."/>
            <person name="Chuda L."/>
            <person name="Citroen M."/>
            <person name="Collymore A."/>
            <person name="Cooke P."/>
            <person name="Costello M."/>
            <person name="D'Aco K."/>
            <person name="Daza R."/>
            <person name="De Haan G."/>
            <person name="DeGray S."/>
            <person name="DeMaso C."/>
            <person name="Dhargay N."/>
            <person name="Dooley K."/>
            <person name="Dooley E."/>
            <person name="Doricent M."/>
            <person name="Dorje P."/>
            <person name="Dorjee K."/>
            <person name="Dupes A."/>
            <person name="Elong R."/>
            <person name="Falk J."/>
            <person name="Farina A."/>
            <person name="Faro S."/>
            <person name="Ferguson D."/>
            <person name="Fisher S."/>
            <person name="Foley C.D."/>
            <person name="Franke A."/>
            <person name="Friedrich D."/>
            <person name="Gadbois L."/>
            <person name="Gearin G."/>
            <person name="Gearin C.R."/>
            <person name="Giannoukos G."/>
            <person name="Goode T."/>
            <person name="Graham J."/>
            <person name="Grandbois E."/>
            <person name="Grewal S."/>
            <person name="Gyaltsen K."/>
            <person name="Hafez N."/>
            <person name="Hagos B."/>
            <person name="Hall J."/>
            <person name="Henson C."/>
            <person name="Hollinger A."/>
            <person name="Honan T."/>
            <person name="Huard M.D."/>
            <person name="Hughes L."/>
            <person name="Hurhula B."/>
            <person name="Husby M.E."/>
            <person name="Kamat A."/>
            <person name="Kanga B."/>
            <person name="Kashin S."/>
            <person name="Khazanovich D."/>
            <person name="Kisner P."/>
            <person name="Lance K."/>
            <person name="Lara M."/>
            <person name="Lee W."/>
            <person name="Lennon N."/>
            <person name="Letendre F."/>
            <person name="LeVine R."/>
            <person name="Lipovsky A."/>
            <person name="Liu X."/>
            <person name="Liu J."/>
            <person name="Liu S."/>
            <person name="Lokyitsang T."/>
            <person name="Lokyitsang Y."/>
            <person name="Lubonja R."/>
            <person name="Lui A."/>
            <person name="MacDonald P."/>
            <person name="Magnisalis V."/>
            <person name="Maru K."/>
            <person name="Matthews C."/>
            <person name="McCusker W."/>
            <person name="McDonough S."/>
            <person name="Mehta T."/>
            <person name="Meldrim J."/>
            <person name="Meneus L."/>
            <person name="Mihai O."/>
            <person name="Mihalev A."/>
            <person name="Mihova T."/>
            <person name="Mittelman R."/>
            <person name="Mlenga V."/>
            <person name="Montmayeur A."/>
            <person name="Mulrain L."/>
            <person name="Navidi A."/>
            <person name="Naylor J."/>
            <person name="Negash T."/>
            <person name="Nguyen T."/>
            <person name="Nguyen N."/>
            <person name="Nicol R."/>
            <person name="Norbu C."/>
            <person name="Norbu N."/>
            <person name="Novod N."/>
            <person name="O'Neill B."/>
            <person name="Osman S."/>
            <person name="Markiewicz E."/>
            <person name="Oyono O.L."/>
            <person name="Patti C."/>
            <person name="Phunkhang P."/>
            <person name="Pierre F."/>
            <person name="Priest M."/>
            <person name="Raghuraman S."/>
            <person name="Rege F."/>
            <person name="Reyes R."/>
            <person name="Rise C."/>
            <person name="Rogov P."/>
            <person name="Ross K."/>
            <person name="Ryan E."/>
            <person name="Settipalli S."/>
            <person name="Shea T."/>
            <person name="Sherpa N."/>
            <person name="Shi L."/>
            <person name="Shih D."/>
            <person name="Sparrow T."/>
            <person name="Spaulding J."/>
            <person name="Stalker J."/>
            <person name="Stange-Thomann N."/>
            <person name="Stavropoulos S."/>
            <person name="Stone C."/>
            <person name="Strader C."/>
            <person name="Tesfaye S."/>
            <person name="Thomson T."/>
            <person name="Thoulutsang Y."/>
            <person name="Thoulutsang D."/>
            <person name="Topham K."/>
            <person name="Topping I."/>
            <person name="Tsamla T."/>
            <person name="Vassiliev H."/>
            <person name="Vo A."/>
            <person name="Wangchuk T."/>
            <person name="Wangdi T."/>
            <person name="Weiand M."/>
            <person name="Wilkinson J."/>
            <person name="Wilson A."/>
            <person name="Yadav S."/>
            <person name="Young G."/>
            <person name="Yu Q."/>
            <person name="Zembek L."/>
            <person name="Zhong D."/>
            <person name="Zimmer A."/>
            <person name="Zwirko Z."/>
            <person name="Jaffe D.B."/>
            <person name="Alvarez P."/>
            <person name="Brockman W."/>
            <person name="Butler J."/>
            <person name="Chin C."/>
            <person name="Gnerre S."/>
            <person name="Grabherr M."/>
            <person name="Kleber M."/>
            <person name="Mauceli E."/>
            <person name="MacCallum I."/>
        </authorList>
    </citation>
    <scope>NUCLEOTIDE SEQUENCE [LARGE SCALE GENOMIC DNA]</scope>
    <source>
        <strain evidence="2">Rob3c / Tucson 14021-0248.25</strain>
    </source>
</reference>
<keyword evidence="2" id="KW-1185">Reference proteome</keyword>
<dbReference type="Proteomes" id="UP000001292">
    <property type="component" value="Unassembled WGS sequence"/>
</dbReference>
<dbReference type="HOGENOM" id="CLU_2500315_0_0_1"/>
<dbReference type="EMBL" id="CH480827">
    <property type="protein sequence ID" value="EDW44816.1"/>
    <property type="molecule type" value="Genomic_DNA"/>
</dbReference>
<proteinExistence type="predicted"/>